<feature type="transmembrane region" description="Helical" evidence="7">
    <location>
        <begin position="422"/>
        <end position="442"/>
    </location>
</feature>
<evidence type="ECO:0000256" key="5">
    <source>
        <dbReference type="ARBA" id="ARBA00023136"/>
    </source>
</evidence>
<keyword evidence="4 7" id="KW-1133">Transmembrane helix</keyword>
<name>A0ABR4PCY6_9HELO</name>
<evidence type="ECO:0000313" key="8">
    <source>
        <dbReference type="EMBL" id="KAL3421186.1"/>
    </source>
</evidence>
<reference evidence="8 9" key="1">
    <citation type="submission" date="2024-06" db="EMBL/GenBank/DDBJ databases">
        <title>Complete genome of Phlyctema vagabunda strain 19-DSS-EL-015.</title>
        <authorList>
            <person name="Fiorenzani C."/>
        </authorList>
    </citation>
    <scope>NUCLEOTIDE SEQUENCE [LARGE SCALE GENOMIC DNA]</scope>
    <source>
        <strain evidence="8 9">19-DSS-EL-015</strain>
    </source>
</reference>
<feature type="transmembrane region" description="Helical" evidence="7">
    <location>
        <begin position="185"/>
        <end position="211"/>
    </location>
</feature>
<feature type="transmembrane region" description="Helical" evidence="7">
    <location>
        <begin position="244"/>
        <end position="262"/>
    </location>
</feature>
<evidence type="ECO:0000313" key="9">
    <source>
        <dbReference type="Proteomes" id="UP001629113"/>
    </source>
</evidence>
<evidence type="ECO:0000256" key="7">
    <source>
        <dbReference type="SAM" id="Phobius"/>
    </source>
</evidence>
<dbReference type="InterPro" id="IPR000109">
    <property type="entry name" value="POT_fam"/>
</dbReference>
<protein>
    <submittedName>
        <fullName evidence="8">Oligopeptide transporter</fullName>
    </submittedName>
</protein>
<dbReference type="EMBL" id="JBFCZG010000006">
    <property type="protein sequence ID" value="KAL3421186.1"/>
    <property type="molecule type" value="Genomic_DNA"/>
</dbReference>
<feature type="transmembrane region" description="Helical" evidence="7">
    <location>
        <begin position="513"/>
        <end position="533"/>
    </location>
</feature>
<feature type="compositionally biased region" description="Polar residues" evidence="6">
    <location>
        <begin position="36"/>
        <end position="52"/>
    </location>
</feature>
<keyword evidence="9" id="KW-1185">Reference proteome</keyword>
<evidence type="ECO:0000256" key="6">
    <source>
        <dbReference type="SAM" id="MobiDB-lite"/>
    </source>
</evidence>
<feature type="transmembrane region" description="Helical" evidence="7">
    <location>
        <begin position="158"/>
        <end position="179"/>
    </location>
</feature>
<feature type="transmembrane region" description="Helical" evidence="7">
    <location>
        <begin position="539"/>
        <end position="563"/>
    </location>
</feature>
<feature type="transmembrane region" description="Helical" evidence="7">
    <location>
        <begin position="389"/>
        <end position="410"/>
    </location>
</feature>
<accession>A0ABR4PCY6</accession>
<dbReference type="PANTHER" id="PTHR11654">
    <property type="entry name" value="OLIGOPEPTIDE TRANSPORTER-RELATED"/>
    <property type="match status" value="1"/>
</dbReference>
<keyword evidence="5 7" id="KW-0472">Membrane</keyword>
<dbReference type="InterPro" id="IPR036259">
    <property type="entry name" value="MFS_trans_sf"/>
</dbReference>
<comment type="caution">
    <text evidence="8">The sequence shown here is derived from an EMBL/GenBank/DDBJ whole genome shotgun (WGS) entry which is preliminary data.</text>
</comment>
<dbReference type="Pfam" id="PF00854">
    <property type="entry name" value="PTR2"/>
    <property type="match status" value="1"/>
</dbReference>
<keyword evidence="3 7" id="KW-0812">Transmembrane</keyword>
<gene>
    <name evidence="8" type="ORF">PVAG01_07631</name>
</gene>
<evidence type="ECO:0000256" key="3">
    <source>
        <dbReference type="ARBA" id="ARBA00022692"/>
    </source>
</evidence>
<dbReference type="Proteomes" id="UP001629113">
    <property type="component" value="Unassembled WGS sequence"/>
</dbReference>
<feature type="transmembrane region" description="Helical" evidence="7">
    <location>
        <begin position="268"/>
        <end position="288"/>
    </location>
</feature>
<feature type="transmembrane region" description="Helical" evidence="7">
    <location>
        <begin position="127"/>
        <end position="146"/>
    </location>
</feature>
<sequence length="571" mass="62326">MSIIVSPVATPSKLDHFNPEQLDSYDTEKNIEDPAGTSTVQTRSLKGSIDQSTDGDKRPVATEEEIKNLTHVVDDIPFRLWIACFAGILERFVWYGATAPLQNYIQNARGGEIPGTLGLGQVTASNVVNALMIATSLTPMLAAILADSFLGRYKTMVYSAFIEAIGATLLFATSLPVAIEGGAALGGLIAACVLLSVGTGAFSSTVVPFIADQYEETEYRIKIQKNGVKVVTSRELTITYIYNVFYWAVNIAALLAETVTLMERYVGFWLAYLVPCCAMWLALLPVLFGKPYYIEIIPTVNIVPQAAKALWYGVVGKFQMDEAKPAVQLEKHNRTVKWSSTFVDDIKLSLLTCRVLLLFPVHWLALNQTFNNLISQAGEMITYGIPNDMLKVTGAIAGIIVAPIIQNGLYPFLEQRKIRFGPVARMTAGFAILTLCMAYTAIVQKIIYNAGPCYDHPLDCPAAEGRVVPNRVSVFLQIPIYFGGALTEVLCLTTGTEYAYNRAPKSMKSLVQAIWLSMSGIGSLLALALSPLSEDPRLVILYALLAGLLGISTVALWVIFGYLDKEDTVLL</sequence>
<comment type="similarity">
    <text evidence="2">Belongs to the major facilitator superfamily. Proton-dependent oligopeptide transporter (POT/PTR) (TC 2.A.17) family.</text>
</comment>
<evidence type="ECO:0000256" key="4">
    <source>
        <dbReference type="ARBA" id="ARBA00022989"/>
    </source>
</evidence>
<evidence type="ECO:0000256" key="2">
    <source>
        <dbReference type="ARBA" id="ARBA00005982"/>
    </source>
</evidence>
<evidence type="ECO:0000256" key="1">
    <source>
        <dbReference type="ARBA" id="ARBA00004141"/>
    </source>
</evidence>
<comment type="subcellular location">
    <subcellularLocation>
        <location evidence="1">Membrane</location>
        <topology evidence="1">Multi-pass membrane protein</topology>
    </subcellularLocation>
</comment>
<dbReference type="Gene3D" id="1.20.1250.20">
    <property type="entry name" value="MFS general substrate transporter like domains"/>
    <property type="match status" value="1"/>
</dbReference>
<dbReference type="SUPFAM" id="SSF103473">
    <property type="entry name" value="MFS general substrate transporter"/>
    <property type="match status" value="1"/>
</dbReference>
<feature type="region of interest" description="Disordered" evidence="6">
    <location>
        <begin position="1"/>
        <end position="60"/>
    </location>
</feature>
<feature type="transmembrane region" description="Helical" evidence="7">
    <location>
        <begin position="474"/>
        <end position="492"/>
    </location>
</feature>
<organism evidence="8 9">
    <name type="scientific">Phlyctema vagabunda</name>
    <dbReference type="NCBI Taxonomy" id="108571"/>
    <lineage>
        <taxon>Eukaryota</taxon>
        <taxon>Fungi</taxon>
        <taxon>Dikarya</taxon>
        <taxon>Ascomycota</taxon>
        <taxon>Pezizomycotina</taxon>
        <taxon>Leotiomycetes</taxon>
        <taxon>Helotiales</taxon>
        <taxon>Dermateaceae</taxon>
        <taxon>Phlyctema</taxon>
    </lineage>
</organism>
<proteinExistence type="inferred from homology"/>